<reference evidence="2" key="1">
    <citation type="submission" date="2020-05" db="EMBL/GenBank/DDBJ databases">
        <title>Frigoriglobus tundricola gen. nov., sp. nov., a psychrotolerant cellulolytic planctomycete of the family Gemmataceae with two divergent copies of 16S rRNA gene.</title>
        <authorList>
            <person name="Kulichevskaya I.S."/>
            <person name="Ivanova A.A."/>
            <person name="Naumoff D.G."/>
            <person name="Beletsky A.V."/>
            <person name="Rijpstra W.I.C."/>
            <person name="Sinninghe Damste J.S."/>
            <person name="Mardanov A.V."/>
            <person name="Ravin N.V."/>
            <person name="Dedysh S.N."/>
        </authorList>
    </citation>
    <scope>NUCLEOTIDE SEQUENCE [LARGE SCALE GENOMIC DNA]</scope>
    <source>
        <strain evidence="2">PL17</strain>
    </source>
</reference>
<evidence type="ECO:0000313" key="1">
    <source>
        <dbReference type="EMBL" id="QJW96538.1"/>
    </source>
</evidence>
<gene>
    <name evidence="1" type="ORF">FTUN_4095</name>
</gene>
<dbReference type="EC" id="4.3.1.3" evidence="1"/>
<dbReference type="EMBL" id="CP053452">
    <property type="protein sequence ID" value="QJW96538.1"/>
    <property type="molecule type" value="Genomic_DNA"/>
</dbReference>
<organism evidence="1 2">
    <name type="scientific">Frigoriglobus tundricola</name>
    <dbReference type="NCBI Taxonomy" id="2774151"/>
    <lineage>
        <taxon>Bacteria</taxon>
        <taxon>Pseudomonadati</taxon>
        <taxon>Planctomycetota</taxon>
        <taxon>Planctomycetia</taxon>
        <taxon>Gemmatales</taxon>
        <taxon>Gemmataceae</taxon>
        <taxon>Frigoriglobus</taxon>
    </lineage>
</organism>
<dbReference type="AlphaFoldDB" id="A0A6M5YRD8"/>
<dbReference type="KEGG" id="ftj:FTUN_4095"/>
<keyword evidence="2" id="KW-1185">Reference proteome</keyword>
<protein>
    <submittedName>
        <fullName evidence="1">Histidine ammonia-lyase</fullName>
        <ecNumber evidence="1">4.3.1.3</ecNumber>
    </submittedName>
</protein>
<name>A0A6M5YRD8_9BACT</name>
<dbReference type="Proteomes" id="UP000503447">
    <property type="component" value="Chromosome"/>
</dbReference>
<accession>A0A6M5YRD8</accession>
<sequence length="182" mass="20587">MGIETGIVYRIDDQDVITYVNEEWDRFANANNGRSLMSHRVLNRSLWEFIQDAPTRGLYRQVLKRIRDGRCVRFHLRCDAPGVRRVLAMDIVGSENGGAQFHSRILSAEPRTPVAVPGTGTDSKELLRVCGWCNKVFIGGHWEEIEDAVEKLQLLQRSIVPALSHGICDPCYVAVKETLTDH</sequence>
<dbReference type="GO" id="GO:0004397">
    <property type="term" value="F:histidine ammonia-lyase activity"/>
    <property type="evidence" value="ECO:0007669"/>
    <property type="project" value="UniProtKB-EC"/>
</dbReference>
<dbReference type="RefSeq" id="WP_171472098.1">
    <property type="nucleotide sequence ID" value="NZ_CP053452.2"/>
</dbReference>
<keyword evidence="1" id="KW-0456">Lyase</keyword>
<evidence type="ECO:0000313" key="2">
    <source>
        <dbReference type="Proteomes" id="UP000503447"/>
    </source>
</evidence>
<proteinExistence type="predicted"/>